<feature type="transmembrane region" description="Helical" evidence="6">
    <location>
        <begin position="4002"/>
        <end position="4022"/>
    </location>
</feature>
<evidence type="ECO:0000256" key="1">
    <source>
        <dbReference type="ARBA" id="ARBA00004613"/>
    </source>
</evidence>
<dbReference type="PROSITE" id="PS50093">
    <property type="entry name" value="PKD"/>
    <property type="match status" value="1"/>
</dbReference>
<evidence type="ECO:0000313" key="8">
    <source>
        <dbReference type="EMBL" id="KKN42490.1"/>
    </source>
</evidence>
<evidence type="ECO:0000256" key="6">
    <source>
        <dbReference type="SAM" id="Phobius"/>
    </source>
</evidence>
<feature type="transmembrane region" description="Helical" evidence="6">
    <location>
        <begin position="3948"/>
        <end position="3970"/>
    </location>
</feature>
<keyword evidence="3" id="KW-0732">Signal</keyword>
<feature type="transmembrane region" description="Helical" evidence="6">
    <location>
        <begin position="4577"/>
        <end position="4594"/>
    </location>
</feature>
<feature type="transmembrane region" description="Helical" evidence="6">
    <location>
        <begin position="4691"/>
        <end position="4709"/>
    </location>
</feature>
<accession>A0A0F9QEL0</accession>
<dbReference type="GO" id="GO:0005509">
    <property type="term" value="F:calcium ion binding"/>
    <property type="evidence" value="ECO:0007669"/>
    <property type="project" value="InterPro"/>
</dbReference>
<evidence type="ECO:0000256" key="3">
    <source>
        <dbReference type="ARBA" id="ARBA00022729"/>
    </source>
</evidence>
<dbReference type="Gene3D" id="2.60.40.10">
    <property type="entry name" value="Immunoglobulins"/>
    <property type="match status" value="1"/>
</dbReference>
<keyword evidence="6" id="KW-1133">Transmembrane helix</keyword>
<dbReference type="InterPro" id="IPR018247">
    <property type="entry name" value="EF_Hand_1_Ca_BS"/>
</dbReference>
<name>A0A0F9QEL0_9ZZZZ</name>
<organism evidence="8">
    <name type="scientific">marine sediment metagenome</name>
    <dbReference type="NCBI Taxonomy" id="412755"/>
    <lineage>
        <taxon>unclassified sequences</taxon>
        <taxon>metagenomes</taxon>
        <taxon>ecological metagenomes</taxon>
    </lineage>
</organism>
<keyword evidence="6" id="KW-0812">Transmembrane</keyword>
<gene>
    <name evidence="8" type="ORF">LCGC14_0712740</name>
</gene>
<feature type="non-terminal residue" evidence="8">
    <location>
        <position position="1"/>
    </location>
</feature>
<reference evidence="8" key="1">
    <citation type="journal article" date="2015" name="Nature">
        <title>Complex archaea that bridge the gap between prokaryotes and eukaryotes.</title>
        <authorList>
            <person name="Spang A."/>
            <person name="Saw J.H."/>
            <person name="Jorgensen S.L."/>
            <person name="Zaremba-Niedzwiedzka K."/>
            <person name="Martijn J."/>
            <person name="Lind A.E."/>
            <person name="van Eijk R."/>
            <person name="Schleper C."/>
            <person name="Guy L."/>
            <person name="Ettema T.J."/>
        </authorList>
    </citation>
    <scope>NUCLEOTIDE SEQUENCE</scope>
</reference>
<dbReference type="Pfam" id="PF18884">
    <property type="entry name" value="TSP3_bac"/>
    <property type="match status" value="2"/>
</dbReference>
<dbReference type="InterPro" id="IPR053180">
    <property type="entry name" value="Ca-binding_acidic-repeat"/>
</dbReference>
<dbReference type="InterPro" id="IPR000601">
    <property type="entry name" value="PKD_dom"/>
</dbReference>
<proteinExistence type="predicted"/>
<feature type="transmembrane region" description="Helical" evidence="6">
    <location>
        <begin position="4614"/>
        <end position="4636"/>
    </location>
</feature>
<dbReference type="SUPFAM" id="SSF102114">
    <property type="entry name" value="Radical SAM enzymes"/>
    <property type="match status" value="1"/>
</dbReference>
<feature type="transmembrane region" description="Helical" evidence="6">
    <location>
        <begin position="4512"/>
        <end position="4534"/>
    </location>
</feature>
<evidence type="ECO:0000259" key="7">
    <source>
        <dbReference type="PROSITE" id="PS50093"/>
    </source>
</evidence>
<dbReference type="InterPro" id="IPR013783">
    <property type="entry name" value="Ig-like_fold"/>
</dbReference>
<evidence type="ECO:0000256" key="4">
    <source>
        <dbReference type="ARBA" id="ARBA00022837"/>
    </source>
</evidence>
<comment type="caution">
    <text evidence="8">The sequence shown here is derived from an EMBL/GenBank/DDBJ whole genome shotgun (WGS) entry which is preliminary data.</text>
</comment>
<dbReference type="PROSITE" id="PS00018">
    <property type="entry name" value="EF_HAND_1"/>
    <property type="match status" value="1"/>
</dbReference>
<dbReference type="PANTHER" id="PTHR37467">
    <property type="entry name" value="EXPORTED CALCIUM-BINDING GLYCOPROTEIN-RELATED"/>
    <property type="match status" value="1"/>
</dbReference>
<keyword evidence="2" id="KW-0964">Secreted</keyword>
<feature type="transmembrane region" description="Helical" evidence="6">
    <location>
        <begin position="4642"/>
        <end position="4670"/>
    </location>
</feature>
<dbReference type="InterPro" id="IPR058240">
    <property type="entry name" value="rSAM_sf"/>
</dbReference>
<dbReference type="PANTHER" id="PTHR37467:SF1">
    <property type="entry name" value="EXPORTED CALCIUM-BINDING GLYCOPROTEIN"/>
    <property type="match status" value="1"/>
</dbReference>
<dbReference type="Gene3D" id="3.20.20.70">
    <property type="entry name" value="Aldolase class I"/>
    <property type="match status" value="1"/>
</dbReference>
<evidence type="ECO:0000256" key="5">
    <source>
        <dbReference type="SAM" id="MobiDB-lite"/>
    </source>
</evidence>
<keyword evidence="6" id="KW-0472">Membrane</keyword>
<protein>
    <recommendedName>
        <fullName evidence="7">PKD domain-containing protein</fullName>
    </recommendedName>
</protein>
<keyword evidence="4" id="KW-0106">Calcium</keyword>
<dbReference type="Gene3D" id="4.10.1080.10">
    <property type="entry name" value="TSP type-3 repeat"/>
    <property type="match status" value="1"/>
</dbReference>
<dbReference type="InterPro" id="IPR059100">
    <property type="entry name" value="TSP3_bac"/>
</dbReference>
<comment type="subcellular location">
    <subcellularLocation>
        <location evidence="1">Secreted</location>
    </subcellularLocation>
</comment>
<feature type="transmembrane region" description="Helical" evidence="6">
    <location>
        <begin position="4546"/>
        <end position="4565"/>
    </location>
</feature>
<evidence type="ECO:0000256" key="2">
    <source>
        <dbReference type="ARBA" id="ARBA00022525"/>
    </source>
</evidence>
<dbReference type="InterPro" id="IPR013785">
    <property type="entry name" value="Aldolase_TIM"/>
</dbReference>
<dbReference type="CDD" id="cd01335">
    <property type="entry name" value="Radical_SAM"/>
    <property type="match status" value="1"/>
</dbReference>
<sequence>AKELRCTEVLFTLGQSPEEKYEIALKWLEKEGFLSTIDYIKHLCELALEIGILPHSNPGVMTEREFSILKPYNASMGLMLETTNELLYTSPGGPHYYAPSKSPEERLKTIELAGILKHPFTTGLLLGIGETKQDITEALLTIKNLHEKYSHIQEIILQPFTPHENTLWSNFDPYDVSQYEQGGWINSYTFDDDHDGTLYAMAQDPEGAFDFDSIDVTVLNIDPSVSIRDLGVIANITLEVERTGPPYNDNNFTFVMKGIDQFGLEFPFLYTNLNFSDSEELIINYEKNDAVLSLLKNWKIYANASTPYTGINQNITESPLTALYMIRNAGGGIYDTNSSSGMVSDIERGGNTTLYEMPAQPDDFTIIKGSWGSFGDLEYADNNISIIYSIFWDPYYHVEVIVEWGPGVEDVTSVDYLYWSYAFMPYPFPMPIFTFDIWNYTDNNWGGSFGLQSPFELGSGEVDENNNVKVRISYGSTLNDFNLVIDMLRLNYTSGSGTVQEPWVTPSKATTQDDDDTYALFNTSTETTSNWLRLTNFTFDIPSSTIIDGITVEMDREANQTSAIKDAAIYLRKTSGQVGENKADLVNFWDTIDDDLYDTYGGPLDLWGTSWSVADINSPDFGIDLYVQYFGSAPTNASIDHVNITVYYTDPISGMGTAQYTVTLNFQDGGQETIQSSLITDGYAYWEATLNQMWYDDTNYTIKHPLDVGVSIWDPSIDDITLDFNYIVDMLLEIQTTTPLPIIKSFNISDTYFYNIYIYESDGKKYANITAYKQIAGADQFNGNEFPVNIHTTYTIDPMININELLINNVNGPQLNEFSVVSCIEALNFLTGFAEDDDGGNSSDVIVYFNSENDIEVMNLCPDIDLIMNDGGLMTQNITFYLDYYYKSYFRKDTNVVFDQISTLGDVQQQGISSVYGDQIIDNGSGGDSGYVPTNHSTDAEVNLGSTGGINSIGTPINVAGSDGGTASTSVIAYSTASGEPTDSRDHSYGAEINIDNDLTTPFATSVTSTTDPINHFPGSPYNGDTGNPNGWIITESSPSYVDMRDYWSGHNYVAKLYNGDTSKTPFMKKSMGNTRASGRIQFWIYTSSAPEGKIKLLAGGSNGGADIAIKFKTSGVYYGNLETGGIWDWHFMDDLDGSNKWYRCEIYWHPGGSKGYWDFWVWNSAGQLQYAHVNMDTESNGNPDYISIYTKGIGSTYIDGFLENYDASSYSSHEQNKYPYQKLDTSSTYGAFEMVNMDFDSITRQQGDMSVDVTYKVHYDYWRLVTTPHIDTWVYSSSTGWEKLYTTYTPAYNFLDNTYPWATIQVMIPDTSFCNYDSSNGKYYIYVYFQVHIDDVDARTAPYTLYTDSVTTSWDEWQYNPPNIYFKRPDQNVGGTENQNSISLSNFNTFKRAYGTFTASVHFFTSQSKDYYVQFYKYYGSGAGTYYTLASGTSSGDKTVPVSLPIDYVSTSGVVSYRVHTGNSNPFYLQMLDSMSVSWPYSYTYPSEFEFNIPDMTELQRQNLVPASSSVFLSYGSNPRLKHYLNNWGSGYDEQTPDYTESGGSRELILTKYNIESGTNKVVAKQSMVTGYHTAAIDLSSISYDYMWDWTYYTEYSRELRDMNDFRYDHFTICEVTYNLHTWVSETLDVNVYNQSSGQYEKFDTIISNGVMGDYWGNVNFTDNDYIFYDESSLKYFVKISFSGIDNPNVTQLVIEALDLDWDYSYSWDDVFEISLANMNEFRYVNFKNSTISYTITTEIGEPVNIYLWDYTLNGGLGDWMQNPIDSVNAGSGYSDSFIFYDNKYINSTTYEVKVLFELEEFNPPDQYANSNFTLGSISAAWDYSYSYYPVYQLQLDALNPFRYIYFNESTISYQIDLQRAGKSTNVYLYNFTGGNWDFCKTTTGGGFNIQDSIKFSSTDYIEIGTYNVYMNFTGFNDTEFNGEYIIADYSWEYEVQDKYYTALKDMTTHRYDTFEKCIITYLIQTTADQSNLQVKLYNFTSSEWIVLGSPFNIVANTDYYGSVVFTSVDLFDSIEYKSWVYFSGIDDSFLTLNWITNNYSWSHYYVYSDFGYDNQGMEAVPYANMTSIYKNVYNTSEVFEYAGSYVITWIARDGLMETKEGQLIEIIYPVPSISIGEIPNYVLEDEYVYLESNIEFSEANVQEAEYQFFWDFGDNQYSVDRNPDHAWSDSGYYTIVLHMWDLYGNYYNDTLIVEVHEKYPEINGPYTFYGVEGQAVVLDVAVTDSLFDRKDLSFTWYDENDQEIIEFASNQKPIVILNDGEYNYRLEVEDIYGYKVSANISIIIDDLPPTVFVSRSYMYHGDANSGALTLTAYAFDYYEDMNTLEFTWRIAHNETVDNRGPFLNVNPSSIQFDATKTAIYQGEVKVRDPNTNISSVATFGIYSIIDSNGNGFSDEFEANLAENGENIYDYYDTDKDGLSDLYELANNKTSYLDPDTDGDGLYDGIYRLTGVGESTAGTDPSDYDSDDDYLSDGEEVYGWIISTDREGEVYVSSDPWLPDTDGDGWTDYEEFTSGTNPRSVDTDLDGVIDPRDPYPLKADMDEDNLLDSEELAIGTAPDNSDTDGDGLSDGEEVKGWGFNTNPLSADSDHDFVADSTEVIEKRASIRNRMNLDQPVIVRFNNYFQHATFAQISFMITFGEADDTINYGTQEVPNLNVKVLKIDNNMLLYEGETNRSRYFSQNIDFREQIESSSLNYYGQYAISIDKKDSGCLLEQFDINIGGYLDPNNYDSDNDGILDGVEMGTLTQGTDTINFTSEYLTNSININEILPPEPYNFQMEVGSVDISNTIDQSVINSIDFKYVYRNPVMVAYITSRNEDESVEVRIDNVTESGCDIFMEEPSNGGHASETINYIVIERGEWTFPDGTEIKARQILTDKSHQGSSSYSDWEVIDFSKQFITKPVVLHSLNTYNNKAFKTSIVSDVNTTAFKIQQESAESGTTTSEEVISWIAIEAGKSGTINGIEYETIVENDGDNDGVDDNGHIFSFSQSFGKTPLVIVKQNSANDGDGSWARSDGILIPTNHITNAEEDQVGDSERTHPDEYFGMVAFKDAFKYGYNYEYTPRSYFGVKSVEHIELTLTGISNSQQLTKQQNITNSVPFITMKQSEGDDWDDIMCDVYFSDTGIPTIHAERAGYTESVTLSIYIVEFDGKTIKVQSGSFTSTATYIEQTISEVDLSKAVPMSYYNVDGGDDDWDHAMVTTDFADSTTIHMERDQASGTMSGHYYIFEAQNNDLYVQKVELSMASIQDTATAAITSIDMDKTFIISSYEVDAANDDPEECAVDVWLNSANEVRAERYADANSYVIPTINVFVVTFKGKGNVQRGSFTWQATDTYKQQDIIEVNQDLSIIKSGQMYGIGLCDGTGGRSDDVQSAFIEHEFIDNNTIRLERFNARNLAAVGHWEVIEFVNAPEIIDIVQDEEEEPEEEIFTETYILSIPDIGRVYDASIKVEIASESTPSGYGTINIKLVKEDISGLIDDVVLIDFNSVFNQTDIIFNKYLDLTEYVNNGTINQFYGNFRLDIILFDNNINDIFNVTKFFIETDTYIQALEGDKHVWITDPANPDTDGDTISDYNEINGWTRGSNFYRTNPLSADSDGDGADDKYDRHPTQNVMLKISPLTATDRAQYFFERSPTLEIIIRFSLVDEDYYIITPGVRSTEDYWTERILLVRYSHYRRSNFAAQDINYYVDVSDDLNIQPENIDFGFSLWQMGPKDFWGNRLWDTWKASGTDTYTIGEIGNSEVLDASTIGMWGQPNELHVEIETISVDKSNTIAIYENTTMFNGHYQEKEKMSIIVLYVNDNQYNLQGTPFVVGPNAIVIPTSLFTQTVLNGYLEREELDQTVLHSDVEGEFEFISVGRNGTTEEGSDEVDFVVIRFNINAAEAMEILSMLITVIENETTLEEVELYEYQSTKENGTLAVLMNLYKDIIGYIPWYCNFADSEQGQQPHDFFEWTAIKFIGVIMAIAYTIYMIGMAIVQIFVAIVKFVTAVFMEVLTILGDLLWLIVRAILLIFIYILLAVELLFISLDVLSMGIPMAVLGSALGITTSFGLNWWVPYGKDVRAGFFQIATSDSNVIMESWIEWKYWEFFDLYLPLIAEKMIIDDKIIQDSKTSVIDGQTENTPDDDIGVQLKPSSTEDPPILSDHNFYNTTADNSKYRFDVRYSDPNLVSPDSNYGVRLHLIAPDGNALNYYQMDTTIENPDYSNQNGVGFNYTLDVSSYENGLWHYYLTTKDSYSGDIIMYPESDYFIGPDTTVNSRIFFTSSSVSNSDLISYNPEGWITDNFNFTVGWYDDNTPPLNVRLCLVPAAITSGSGISNTYGIKKFTMQPTDSTPDYSNPVEYSTIVNLAELGYTSSDIGIFHYYFEALTENYGYTYGFGYNNDASHYNEFLVKPDDGILVEVDTYFNGDNIGDGMITEETDLRYIVTVTDPSGVGFSESPVISFASTESIDEYDMDHYYTSSDDTEKKYYLDISGADLKSGAIDVSFDFPGTLKSIIFGKGYTGSFINFNYLSNVIYSMLSTITMLGTVPMAVFNAVELAAVTTGDSAFNYIAAATGVTIGLTAGMLIFDLINFFTTDDYGGLLGFSAACLLLYGLFEGSTPFGEKKPSLKSLKIVAYISIIQTILTMSGVAFMGSSGFLDEALYFISTIFTIIPTLYGVWALAFSLCGIASIAHEAGRDKTHAARLVETGFKIYKKMMLVGAIAGFLLLMLKLGSGIVAGF</sequence>
<dbReference type="SUPFAM" id="SSF49299">
    <property type="entry name" value="PKD domain"/>
    <property type="match status" value="1"/>
</dbReference>
<dbReference type="InterPro" id="IPR028974">
    <property type="entry name" value="TSP_type-3_rpt"/>
</dbReference>
<feature type="domain" description="PKD" evidence="7">
    <location>
        <begin position="2135"/>
        <end position="2197"/>
    </location>
</feature>
<dbReference type="EMBL" id="LAZR01001577">
    <property type="protein sequence ID" value="KKN42490.1"/>
    <property type="molecule type" value="Genomic_DNA"/>
</dbReference>
<dbReference type="InterPro" id="IPR035986">
    <property type="entry name" value="PKD_dom_sf"/>
</dbReference>
<feature type="region of interest" description="Disordered" evidence="5">
    <location>
        <begin position="4113"/>
        <end position="4133"/>
    </location>
</feature>